<dbReference type="InterPro" id="IPR015422">
    <property type="entry name" value="PyrdxlP-dep_Trfase_small"/>
</dbReference>
<gene>
    <name evidence="6" type="ORF">LCGC14_2418340</name>
</gene>
<evidence type="ECO:0000256" key="2">
    <source>
        <dbReference type="ARBA" id="ARBA00022576"/>
    </source>
</evidence>
<dbReference type="PANTHER" id="PTHR42885:SF2">
    <property type="entry name" value="HISTIDINOL-PHOSPHATE AMINOTRANSFERASE"/>
    <property type="match status" value="1"/>
</dbReference>
<evidence type="ECO:0000256" key="1">
    <source>
        <dbReference type="ARBA" id="ARBA00001933"/>
    </source>
</evidence>
<dbReference type="Pfam" id="PF00155">
    <property type="entry name" value="Aminotran_1_2"/>
    <property type="match status" value="1"/>
</dbReference>
<keyword evidence="2" id="KW-0032">Aminotransferase</keyword>
<dbReference type="SUPFAM" id="SSF53383">
    <property type="entry name" value="PLP-dependent transferases"/>
    <property type="match status" value="1"/>
</dbReference>
<comment type="cofactor">
    <cofactor evidence="1">
        <name>pyridoxal 5'-phosphate</name>
        <dbReference type="ChEBI" id="CHEBI:597326"/>
    </cofactor>
</comment>
<dbReference type="AlphaFoldDB" id="A0A0F8VBN2"/>
<feature type="non-terminal residue" evidence="6">
    <location>
        <position position="332"/>
    </location>
</feature>
<evidence type="ECO:0000256" key="4">
    <source>
        <dbReference type="ARBA" id="ARBA00022898"/>
    </source>
</evidence>
<keyword evidence="3" id="KW-0808">Transferase</keyword>
<reference evidence="6" key="1">
    <citation type="journal article" date="2015" name="Nature">
        <title>Complex archaea that bridge the gap between prokaryotes and eukaryotes.</title>
        <authorList>
            <person name="Spang A."/>
            <person name="Saw J.H."/>
            <person name="Jorgensen S.L."/>
            <person name="Zaremba-Niedzwiedzka K."/>
            <person name="Martijn J."/>
            <person name="Lind A.E."/>
            <person name="van Eijk R."/>
            <person name="Schleper C."/>
            <person name="Guy L."/>
            <person name="Ettema T.J."/>
        </authorList>
    </citation>
    <scope>NUCLEOTIDE SEQUENCE</scope>
</reference>
<feature type="domain" description="Aminotransferase class I/classII large" evidence="5">
    <location>
        <begin position="45"/>
        <end position="323"/>
    </location>
</feature>
<dbReference type="EMBL" id="LAZR01070358">
    <property type="protein sequence ID" value="KKK41968.1"/>
    <property type="molecule type" value="Genomic_DNA"/>
</dbReference>
<dbReference type="InterPro" id="IPR004839">
    <property type="entry name" value="Aminotransferase_I/II_large"/>
</dbReference>
<dbReference type="Gene3D" id="3.90.1150.10">
    <property type="entry name" value="Aspartate Aminotransferase, domain 1"/>
    <property type="match status" value="1"/>
</dbReference>
<dbReference type="PANTHER" id="PTHR42885">
    <property type="entry name" value="HISTIDINOL-PHOSPHATE AMINOTRANSFERASE-RELATED"/>
    <property type="match status" value="1"/>
</dbReference>
<evidence type="ECO:0000256" key="3">
    <source>
        <dbReference type="ARBA" id="ARBA00022679"/>
    </source>
</evidence>
<dbReference type="Gene3D" id="3.40.640.10">
    <property type="entry name" value="Type I PLP-dependent aspartate aminotransferase-like (Major domain)"/>
    <property type="match status" value="1"/>
</dbReference>
<proteinExistence type="predicted"/>
<dbReference type="InterPro" id="IPR015424">
    <property type="entry name" value="PyrdxlP-dep_Trfase"/>
</dbReference>
<accession>A0A0F8VBN2</accession>
<dbReference type="GO" id="GO:0030170">
    <property type="term" value="F:pyridoxal phosphate binding"/>
    <property type="evidence" value="ECO:0007669"/>
    <property type="project" value="InterPro"/>
</dbReference>
<dbReference type="CDD" id="cd00609">
    <property type="entry name" value="AAT_like"/>
    <property type="match status" value="1"/>
</dbReference>
<keyword evidence="4" id="KW-0663">Pyridoxal phosphate</keyword>
<name>A0A0F8VBN2_9ZZZZ</name>
<dbReference type="InterPro" id="IPR015421">
    <property type="entry name" value="PyrdxlP-dep_Trfase_major"/>
</dbReference>
<evidence type="ECO:0000313" key="6">
    <source>
        <dbReference type="EMBL" id="KKK41968.1"/>
    </source>
</evidence>
<dbReference type="GO" id="GO:0008483">
    <property type="term" value="F:transaminase activity"/>
    <property type="evidence" value="ECO:0007669"/>
    <property type="project" value="UniProtKB-KW"/>
</dbReference>
<evidence type="ECO:0000259" key="5">
    <source>
        <dbReference type="Pfam" id="PF00155"/>
    </source>
</evidence>
<organism evidence="6">
    <name type="scientific">marine sediment metagenome</name>
    <dbReference type="NCBI Taxonomy" id="412755"/>
    <lineage>
        <taxon>unclassified sequences</taxon>
        <taxon>metagenomes</taxon>
        <taxon>ecological metagenomes</taxon>
    </lineage>
</organism>
<protein>
    <recommendedName>
        <fullName evidence="5">Aminotransferase class I/classII large domain-containing protein</fullName>
    </recommendedName>
</protein>
<comment type="caution">
    <text evidence="6">The sequence shown here is derived from an EMBL/GenBank/DDBJ whole genome shotgun (WGS) entry which is preliminary data.</text>
</comment>
<sequence>MKKDWFKKKVREYSNLKGYQKPEKFTGALKLDSNENFVIGKQYQQDLIQNARKISDVREYPLGRAEKLVLALSKYLKVSQNMVGIGNGSDQILDLFLANFATKQTRILTSDPTFGFFEERCKLYSVPTIKIPFSKDMTLDLNKFISKSKNADILYLDSPNNPTGFQFLKKDLEKLVKQFNGLVIVDEAYGEFGDYSLINLAKSKDNLIVVQTFSKTFGLAGLRLGYFVANKNIVDIFSRVIQYPYPLNSLAIEAGILALQKPKIMSDAVTTIKKERKRIIENLRKYDAFEVFGSKANFVLFDARGADGRIFTALIEQGISIRKLGKIGKHPG</sequence>